<protein>
    <submittedName>
        <fullName evidence="1">Uncharacterized protein</fullName>
    </submittedName>
</protein>
<sequence>MSGQFKVLLNLTGRTRWVRTGSALMLNINNASPLALKAADWLRNTTRPDQATIYQSWTVL</sequence>
<reference evidence="2" key="1">
    <citation type="journal article" date="2019" name="Int. J. Syst. Evol. Microbiol.">
        <title>The Global Catalogue of Microorganisms (GCM) 10K type strain sequencing project: providing services to taxonomists for standard genome sequencing and annotation.</title>
        <authorList>
            <consortium name="The Broad Institute Genomics Platform"/>
            <consortium name="The Broad Institute Genome Sequencing Center for Infectious Disease"/>
            <person name="Wu L."/>
            <person name="Ma J."/>
        </authorList>
    </citation>
    <scope>NUCLEOTIDE SEQUENCE [LARGE SCALE GENOMIC DNA]</scope>
    <source>
        <strain evidence="2">TISTR 2466</strain>
    </source>
</reference>
<dbReference type="EMBL" id="JBHUMQ010000015">
    <property type="protein sequence ID" value="MFD2693302.1"/>
    <property type="molecule type" value="Genomic_DNA"/>
</dbReference>
<dbReference type="RefSeq" id="WP_253058096.1">
    <property type="nucleotide sequence ID" value="NZ_JAMXWM010000002.1"/>
</dbReference>
<name>A0ABW5S2C3_9BACL</name>
<accession>A0ABW5S2C3</accession>
<keyword evidence="2" id="KW-1185">Reference proteome</keyword>
<organism evidence="1 2">
    <name type="scientific">Sporolactobacillus shoreicorticis</name>
    <dbReference type="NCBI Taxonomy" id="1923877"/>
    <lineage>
        <taxon>Bacteria</taxon>
        <taxon>Bacillati</taxon>
        <taxon>Bacillota</taxon>
        <taxon>Bacilli</taxon>
        <taxon>Bacillales</taxon>
        <taxon>Sporolactobacillaceae</taxon>
        <taxon>Sporolactobacillus</taxon>
    </lineage>
</organism>
<proteinExistence type="predicted"/>
<comment type="caution">
    <text evidence="1">The sequence shown here is derived from an EMBL/GenBank/DDBJ whole genome shotgun (WGS) entry which is preliminary data.</text>
</comment>
<evidence type="ECO:0000313" key="2">
    <source>
        <dbReference type="Proteomes" id="UP001597399"/>
    </source>
</evidence>
<evidence type="ECO:0000313" key="1">
    <source>
        <dbReference type="EMBL" id="MFD2693302.1"/>
    </source>
</evidence>
<gene>
    <name evidence="1" type="ORF">ACFSUE_06605</name>
</gene>
<dbReference type="Proteomes" id="UP001597399">
    <property type="component" value="Unassembled WGS sequence"/>
</dbReference>